<dbReference type="Pfam" id="PF14258">
    <property type="entry name" value="DUF4350"/>
    <property type="match status" value="1"/>
</dbReference>
<sequence>MAKNRSKLIIFTVILLAFAVLSYIIGSRAPKEYPDFLSNSPAPMGTKAIFTYLEDELGSVDRWDHSPDLLDKSDESKLLVMVEPYFIPESEETTGYREFMEAGNTILLFKTVPGGMFDIKISGSEPAGADENTVTLRDPQGEERNAYLPAPVRIEPADKDEVLISDEAGPVAIQRPVGDGSLIVATAPDWMTNRAILEEDHLPLILTLINTVNPDTILFDEYIHGGGNASTFATLYPQWFLIFIVQGAILLILWLWHQGKRFGPIETAREEYVRFSDERIRALAAWYRRGKRYSDSLNIQADYVKLLMQEKWGIAYSREWTESTEGLARKWTSVSEKEITNFVKGLTDILQRDKMSKQEYLSWSKKIDRLRKEVEENEARTNILTRKI</sequence>
<keyword evidence="2" id="KW-0472">Membrane</keyword>
<evidence type="ECO:0000256" key="2">
    <source>
        <dbReference type="SAM" id="Phobius"/>
    </source>
</evidence>
<name>A0A3A1QV59_9BACI</name>
<dbReference type="AlphaFoldDB" id="A0A3A1QV59"/>
<organism evidence="4 5">
    <name type="scientific">Bacillus salacetis</name>
    <dbReference type="NCBI Taxonomy" id="2315464"/>
    <lineage>
        <taxon>Bacteria</taxon>
        <taxon>Bacillati</taxon>
        <taxon>Bacillota</taxon>
        <taxon>Bacilli</taxon>
        <taxon>Bacillales</taxon>
        <taxon>Bacillaceae</taxon>
        <taxon>Bacillus</taxon>
    </lineage>
</organism>
<feature type="coiled-coil region" evidence="1">
    <location>
        <begin position="360"/>
        <end position="387"/>
    </location>
</feature>
<comment type="caution">
    <text evidence="4">The sequence shown here is derived from an EMBL/GenBank/DDBJ whole genome shotgun (WGS) entry which is preliminary data.</text>
</comment>
<dbReference type="InterPro" id="IPR025646">
    <property type="entry name" value="DUF4350"/>
</dbReference>
<feature type="domain" description="DUF4350" evidence="3">
    <location>
        <begin position="38"/>
        <end position="209"/>
    </location>
</feature>
<gene>
    <name evidence="4" type="ORF">D3H55_14660</name>
</gene>
<evidence type="ECO:0000313" key="5">
    <source>
        <dbReference type="Proteomes" id="UP000265801"/>
    </source>
</evidence>
<evidence type="ECO:0000256" key="1">
    <source>
        <dbReference type="SAM" id="Coils"/>
    </source>
</evidence>
<dbReference type="Proteomes" id="UP000265801">
    <property type="component" value="Unassembled WGS sequence"/>
</dbReference>
<proteinExistence type="predicted"/>
<evidence type="ECO:0000313" key="4">
    <source>
        <dbReference type="EMBL" id="RIW31861.1"/>
    </source>
</evidence>
<feature type="transmembrane region" description="Helical" evidence="2">
    <location>
        <begin position="239"/>
        <end position="256"/>
    </location>
</feature>
<keyword evidence="2" id="KW-0812">Transmembrane</keyword>
<keyword evidence="1" id="KW-0175">Coiled coil</keyword>
<keyword evidence="2" id="KW-1133">Transmembrane helix</keyword>
<dbReference type="EMBL" id="QXIR01000020">
    <property type="protein sequence ID" value="RIW31861.1"/>
    <property type="molecule type" value="Genomic_DNA"/>
</dbReference>
<accession>A0A3A1QV59</accession>
<evidence type="ECO:0000259" key="3">
    <source>
        <dbReference type="Pfam" id="PF14258"/>
    </source>
</evidence>
<protein>
    <submittedName>
        <fullName evidence="4">DUF4350 domain-containing protein</fullName>
    </submittedName>
</protein>
<reference evidence="4 5" key="1">
    <citation type="submission" date="2018-09" db="EMBL/GenBank/DDBJ databases">
        <title>Bacillus saliacetes sp. nov., isolated from Thai shrimp paste (Ka-pi).</title>
        <authorList>
            <person name="Daroonpunt R."/>
            <person name="Tanasupawat S."/>
            <person name="Yiamsombut S."/>
        </authorList>
    </citation>
    <scope>NUCLEOTIDE SEQUENCE [LARGE SCALE GENOMIC DNA]</scope>
    <source>
        <strain evidence="4 5">SKP7-4</strain>
    </source>
</reference>
<keyword evidence="5" id="KW-1185">Reference proteome</keyword>
<dbReference type="OrthoDB" id="2935725at2"/>
<dbReference type="RefSeq" id="WP_119547929.1">
    <property type="nucleotide sequence ID" value="NZ_QXIR01000020.1"/>
</dbReference>